<feature type="compositionally biased region" description="Acidic residues" evidence="5">
    <location>
        <begin position="184"/>
        <end position="198"/>
    </location>
</feature>
<evidence type="ECO:0000313" key="7">
    <source>
        <dbReference type="EMBL" id="MCQ4921858.1"/>
    </source>
</evidence>
<dbReference type="PANTHER" id="PTHR33823:SF4">
    <property type="entry name" value="GENERAL STRESS PROTEIN 16O"/>
    <property type="match status" value="1"/>
</dbReference>
<evidence type="ECO:0000313" key="8">
    <source>
        <dbReference type="Proteomes" id="UP001524478"/>
    </source>
</evidence>
<dbReference type="Proteomes" id="UP001524478">
    <property type="component" value="Unassembled WGS sequence"/>
</dbReference>
<protein>
    <submittedName>
        <fullName evidence="7">TraR/DksA C4-type zinc finger protein</fullName>
    </submittedName>
</protein>
<evidence type="ECO:0000259" key="6">
    <source>
        <dbReference type="Pfam" id="PF01258"/>
    </source>
</evidence>
<dbReference type="InterPro" id="IPR000962">
    <property type="entry name" value="Znf_DskA_TraR"/>
</dbReference>
<dbReference type="NCBIfam" id="TIGR02890">
    <property type="entry name" value="bacill_yteA"/>
    <property type="match status" value="1"/>
</dbReference>
<dbReference type="PROSITE" id="PS51128">
    <property type="entry name" value="ZF_DKSA_2"/>
    <property type="match status" value="1"/>
</dbReference>
<evidence type="ECO:0000256" key="3">
    <source>
        <dbReference type="ARBA" id="ARBA00022833"/>
    </source>
</evidence>
<keyword evidence="2" id="KW-0863">Zinc-finger</keyword>
<keyword evidence="1" id="KW-0479">Metal-binding</keyword>
<feature type="domain" description="Zinc finger DksA/TraR C4-type" evidence="6">
    <location>
        <begin position="87"/>
        <end position="119"/>
    </location>
</feature>
<evidence type="ECO:0000256" key="2">
    <source>
        <dbReference type="ARBA" id="ARBA00022771"/>
    </source>
</evidence>
<evidence type="ECO:0000256" key="5">
    <source>
        <dbReference type="SAM" id="MobiDB-lite"/>
    </source>
</evidence>
<dbReference type="InterPro" id="IPR014240">
    <property type="entry name" value="YteA"/>
</dbReference>
<gene>
    <name evidence="7" type="ORF">NE686_02055</name>
</gene>
<proteinExistence type="predicted"/>
<dbReference type="PANTHER" id="PTHR33823">
    <property type="entry name" value="RNA POLYMERASE-BINDING TRANSCRIPTION FACTOR DKSA-RELATED"/>
    <property type="match status" value="1"/>
</dbReference>
<feature type="region of interest" description="Disordered" evidence="5">
    <location>
        <begin position="181"/>
        <end position="210"/>
    </location>
</feature>
<feature type="zinc finger region" description="dksA C4-type" evidence="4">
    <location>
        <begin position="92"/>
        <end position="116"/>
    </location>
</feature>
<dbReference type="EMBL" id="JANGAC010000001">
    <property type="protein sequence ID" value="MCQ4921858.1"/>
    <property type="molecule type" value="Genomic_DNA"/>
</dbReference>
<keyword evidence="3" id="KW-0862">Zinc</keyword>
<organism evidence="7 8">
    <name type="scientific">Tissierella carlieri</name>
    <dbReference type="NCBI Taxonomy" id="689904"/>
    <lineage>
        <taxon>Bacteria</taxon>
        <taxon>Bacillati</taxon>
        <taxon>Bacillota</taxon>
        <taxon>Tissierellia</taxon>
        <taxon>Tissierellales</taxon>
        <taxon>Tissierellaceae</taxon>
        <taxon>Tissierella</taxon>
    </lineage>
</organism>
<name>A0ABT1S5W3_9FIRM</name>
<dbReference type="Pfam" id="PF01258">
    <property type="entry name" value="zf-dskA_traR"/>
    <property type="match status" value="1"/>
</dbReference>
<evidence type="ECO:0000256" key="4">
    <source>
        <dbReference type="PROSITE-ProRule" id="PRU00510"/>
    </source>
</evidence>
<sequence>MDKNKLHYFRKRLLEEKKNLLKTLDNMNNMEEYGSMDVYYSELSNYDNHPADIGTELFMMEQDNGFKNRMKDTLYEIDSSLEDIKDGSYGLCKKCKSKINEERLDLIPYLKNCIECADSITITQNTRMDNRQFVPIDEEHNSFSDTTEDMVEFDREDAYQKVASFNMVPDDPSFTTGDHLGIMDEQDGDGGDGVEEVENISQEYYDDTLK</sequence>
<comment type="caution">
    <text evidence="7">The sequence shown here is derived from an EMBL/GenBank/DDBJ whole genome shotgun (WGS) entry which is preliminary data.</text>
</comment>
<reference evidence="7 8" key="1">
    <citation type="submission" date="2022-06" db="EMBL/GenBank/DDBJ databases">
        <title>Isolation of gut microbiota from human fecal samples.</title>
        <authorList>
            <person name="Pamer E.G."/>
            <person name="Barat B."/>
            <person name="Waligurski E."/>
            <person name="Medina S."/>
            <person name="Paddock L."/>
            <person name="Mostad J."/>
        </authorList>
    </citation>
    <scope>NUCLEOTIDE SEQUENCE [LARGE SCALE GENOMIC DNA]</scope>
    <source>
        <strain evidence="7 8">DFI.7.95</strain>
    </source>
</reference>
<evidence type="ECO:0000256" key="1">
    <source>
        <dbReference type="ARBA" id="ARBA00022723"/>
    </source>
</evidence>
<keyword evidence="8" id="KW-1185">Reference proteome</keyword>
<dbReference type="RefSeq" id="WP_216562355.1">
    <property type="nucleotide sequence ID" value="NZ_JAHLOH010000053.1"/>
</dbReference>
<accession>A0ABT1S5W3</accession>